<dbReference type="EMBL" id="BAAAZE010000005">
    <property type="protein sequence ID" value="GAA4016736.1"/>
    <property type="molecule type" value="Genomic_DNA"/>
</dbReference>
<dbReference type="InterPro" id="IPR013385">
    <property type="entry name" value="T3SS_SpaO/YscQ/SpaO"/>
</dbReference>
<keyword evidence="2" id="KW-0843">Virulence</keyword>
<comment type="caution">
    <text evidence="5">The sequence shown here is derived from an EMBL/GenBank/DDBJ whole genome shotgun (WGS) entry which is preliminary data.</text>
</comment>
<accession>A0ABP7SUX9</accession>
<dbReference type="NCBIfam" id="TIGR02551">
    <property type="entry name" value="SpaO_YscQ"/>
    <property type="match status" value="1"/>
</dbReference>
<evidence type="ECO:0000256" key="3">
    <source>
        <dbReference type="SAM" id="MobiDB-lite"/>
    </source>
</evidence>
<dbReference type="InterPro" id="IPR003283">
    <property type="entry name" value="T3SS_OMP_SpaO"/>
</dbReference>
<dbReference type="SUPFAM" id="SSF101801">
    <property type="entry name" value="Surface presentation of antigens (SPOA)"/>
    <property type="match status" value="1"/>
</dbReference>
<dbReference type="RefSeq" id="WP_344762146.1">
    <property type="nucleotide sequence ID" value="NZ_BAAAZE010000005.1"/>
</dbReference>
<dbReference type="InterPro" id="IPR001543">
    <property type="entry name" value="FliN-like_C"/>
</dbReference>
<evidence type="ECO:0000313" key="5">
    <source>
        <dbReference type="EMBL" id="GAA4016736.1"/>
    </source>
</evidence>
<feature type="domain" description="Flagellar motor switch protein FliN-like C-terminal" evidence="4">
    <location>
        <begin position="394"/>
        <end position="462"/>
    </location>
</feature>
<feature type="region of interest" description="Disordered" evidence="3">
    <location>
        <begin position="69"/>
        <end position="117"/>
    </location>
</feature>
<dbReference type="Gene3D" id="2.30.330.10">
    <property type="entry name" value="SpoA-like"/>
    <property type="match status" value="1"/>
</dbReference>
<evidence type="ECO:0000256" key="2">
    <source>
        <dbReference type="ARBA" id="ARBA00023026"/>
    </source>
</evidence>
<name>A0ABP7SUX9_9BURK</name>
<sequence>MPPSEFAASQEAPPLPVKRNRKPRKAPVELVDVVDLPDTIIELPAETIAPKPRRKRTVRTVDAAQSLECDLDPAPVSTQESELENPSSLPRQIDARDGAATESEPVSQSDILHEPDLESPAIDVRSANLNLPRVTTEVAALTRLMGSGRYALLPALGAEALLGLRLDNQIAKEADPYQALVVTGPWGEIELSDGVRLFAALTGIDLGQSAVEVPQSQWLSAAVLGRLDATPLRDITAIARGLLVSEQPCQTLRLSLRSGSHAFSLAARASSACWVDFLSRGGWQRDRTAVDDHLDTSVAVPVVIGCHALAKSVLEEVAVGDIILPDTCWFDCAGNGVILVGGWQLQVTYAAPAGLAIISLETRMDPINTTPGNADADLFVISPVLPVTAGASKLDVLPVQLQFEMGRCQTTLGALRTLTAGMVLPIEGGSPAVISITAGGRVMGRGELVDVNGQLGVRIVHWS</sequence>
<dbReference type="PANTHER" id="PTHR30034">
    <property type="entry name" value="FLAGELLAR MOTOR SWITCH PROTEIN FLIM"/>
    <property type="match status" value="1"/>
</dbReference>
<comment type="similarity">
    <text evidence="1">Belongs to the FliN/MopA/SpaO family.</text>
</comment>
<dbReference type="PRINTS" id="PR01339">
    <property type="entry name" value="TYPE3OMOPROT"/>
</dbReference>
<dbReference type="Proteomes" id="UP001501353">
    <property type="component" value="Unassembled WGS sequence"/>
</dbReference>
<dbReference type="PANTHER" id="PTHR30034:SF5">
    <property type="entry name" value="SECRETION SYSTEM APPARATUS PROTEIN SSAQ"/>
    <property type="match status" value="1"/>
</dbReference>
<organism evidence="5 6">
    <name type="scientific">Actimicrobium antarcticum</name>
    <dbReference type="NCBI Taxonomy" id="1051899"/>
    <lineage>
        <taxon>Bacteria</taxon>
        <taxon>Pseudomonadati</taxon>
        <taxon>Pseudomonadota</taxon>
        <taxon>Betaproteobacteria</taxon>
        <taxon>Burkholderiales</taxon>
        <taxon>Oxalobacteraceae</taxon>
        <taxon>Actimicrobium</taxon>
    </lineage>
</organism>
<reference evidence="6" key="1">
    <citation type="journal article" date="2019" name="Int. J. Syst. Evol. Microbiol.">
        <title>The Global Catalogue of Microorganisms (GCM) 10K type strain sequencing project: providing services to taxonomists for standard genome sequencing and annotation.</title>
        <authorList>
            <consortium name="The Broad Institute Genomics Platform"/>
            <consortium name="The Broad Institute Genome Sequencing Center for Infectious Disease"/>
            <person name="Wu L."/>
            <person name="Ma J."/>
        </authorList>
    </citation>
    <scope>NUCLEOTIDE SEQUENCE [LARGE SCALE GENOMIC DNA]</scope>
    <source>
        <strain evidence="6">JCM 16673</strain>
    </source>
</reference>
<dbReference type="InterPro" id="IPR036429">
    <property type="entry name" value="SpoA-like_sf"/>
</dbReference>
<evidence type="ECO:0000256" key="1">
    <source>
        <dbReference type="ARBA" id="ARBA00009226"/>
    </source>
</evidence>
<proteinExistence type="inferred from homology"/>
<protein>
    <recommendedName>
        <fullName evidence="4">Flagellar motor switch protein FliN-like C-terminal domain-containing protein</fullName>
    </recommendedName>
</protein>
<keyword evidence="6" id="KW-1185">Reference proteome</keyword>
<feature type="compositionally biased region" description="Polar residues" evidence="3">
    <location>
        <begin position="76"/>
        <end position="90"/>
    </location>
</feature>
<evidence type="ECO:0000313" key="6">
    <source>
        <dbReference type="Proteomes" id="UP001501353"/>
    </source>
</evidence>
<evidence type="ECO:0000259" key="4">
    <source>
        <dbReference type="Pfam" id="PF01052"/>
    </source>
</evidence>
<gene>
    <name evidence="5" type="ORF">GCM10022212_10020</name>
</gene>
<feature type="region of interest" description="Disordered" evidence="3">
    <location>
        <begin position="1"/>
        <end position="26"/>
    </location>
</feature>
<dbReference type="Pfam" id="PF01052">
    <property type="entry name" value="FliMN_C"/>
    <property type="match status" value="1"/>
</dbReference>